<gene>
    <name evidence="2" type="ORF">SFRICE_020480</name>
</gene>
<protein>
    <submittedName>
        <fullName evidence="2">SFRICE_020480</fullName>
    </submittedName>
</protein>
<evidence type="ECO:0000256" key="1">
    <source>
        <dbReference type="SAM" id="MobiDB-lite"/>
    </source>
</evidence>
<dbReference type="AlphaFoldDB" id="A0A2H1W4S9"/>
<organism evidence="2">
    <name type="scientific">Spodoptera frugiperda</name>
    <name type="common">Fall armyworm</name>
    <dbReference type="NCBI Taxonomy" id="7108"/>
    <lineage>
        <taxon>Eukaryota</taxon>
        <taxon>Metazoa</taxon>
        <taxon>Ecdysozoa</taxon>
        <taxon>Arthropoda</taxon>
        <taxon>Hexapoda</taxon>
        <taxon>Insecta</taxon>
        <taxon>Pterygota</taxon>
        <taxon>Neoptera</taxon>
        <taxon>Endopterygota</taxon>
        <taxon>Lepidoptera</taxon>
        <taxon>Glossata</taxon>
        <taxon>Ditrysia</taxon>
        <taxon>Noctuoidea</taxon>
        <taxon>Noctuidae</taxon>
        <taxon>Amphipyrinae</taxon>
        <taxon>Spodoptera</taxon>
    </lineage>
</organism>
<feature type="region of interest" description="Disordered" evidence="1">
    <location>
        <begin position="159"/>
        <end position="208"/>
    </location>
</feature>
<dbReference type="EMBL" id="ODYU01006274">
    <property type="protein sequence ID" value="SOQ47966.1"/>
    <property type="molecule type" value="Genomic_DNA"/>
</dbReference>
<proteinExistence type="predicted"/>
<sequence length="208" mass="23274">MFPIIIAIKEKVVANTASLVDWSQVRLPDKGPRVGQMVAVSGIVPNISQQTHPLLHGTYNTNGEKWTISSTLNHCQPYRHEKTKGVKKSSQHYVPARDYGRVLIPSGIQPTQRLVYGYTYTLFTRILFIPPTQVKQHAKSRHTQYKYGQKTVQQNAANISNHDHTPVTRRRGQSRKKSTTVPAPAQLAPATGDTTQHARGGLAHFTYN</sequence>
<accession>A0A2H1W4S9</accession>
<name>A0A2H1W4S9_SPOFR</name>
<feature type="compositionally biased region" description="Basic residues" evidence="1">
    <location>
        <begin position="167"/>
        <end position="178"/>
    </location>
</feature>
<reference evidence="2" key="1">
    <citation type="submission" date="2016-07" db="EMBL/GenBank/DDBJ databases">
        <authorList>
            <person name="Bretaudeau A."/>
        </authorList>
    </citation>
    <scope>NUCLEOTIDE SEQUENCE</scope>
    <source>
        <strain evidence="2">Rice</strain>
        <tissue evidence="2">Whole body</tissue>
    </source>
</reference>
<evidence type="ECO:0000313" key="2">
    <source>
        <dbReference type="EMBL" id="SOQ47966.1"/>
    </source>
</evidence>